<dbReference type="EMBL" id="QYBC01000010">
    <property type="protein sequence ID" value="RYB04392.1"/>
    <property type="molecule type" value="Genomic_DNA"/>
</dbReference>
<dbReference type="RefSeq" id="WP_129219665.1">
    <property type="nucleotide sequence ID" value="NZ_QYBC01000010.1"/>
</dbReference>
<comment type="caution">
    <text evidence="1">The sequence shown here is derived from an EMBL/GenBank/DDBJ whole genome shotgun (WGS) entry which is preliminary data.</text>
</comment>
<proteinExistence type="predicted"/>
<dbReference type="Pfam" id="PF07845">
    <property type="entry name" value="DUF1636"/>
    <property type="match status" value="1"/>
</dbReference>
<dbReference type="OrthoDB" id="424426at2"/>
<organism evidence="1 2">
    <name type="scientific">Lichenibacterium ramalinae</name>
    <dbReference type="NCBI Taxonomy" id="2316527"/>
    <lineage>
        <taxon>Bacteria</taxon>
        <taxon>Pseudomonadati</taxon>
        <taxon>Pseudomonadota</taxon>
        <taxon>Alphaproteobacteria</taxon>
        <taxon>Hyphomicrobiales</taxon>
        <taxon>Lichenihabitantaceae</taxon>
        <taxon>Lichenibacterium</taxon>
    </lineage>
</organism>
<gene>
    <name evidence="1" type="ORF">D3272_13155</name>
</gene>
<evidence type="ECO:0000313" key="2">
    <source>
        <dbReference type="Proteomes" id="UP000289411"/>
    </source>
</evidence>
<dbReference type="Proteomes" id="UP000289411">
    <property type="component" value="Unassembled WGS sequence"/>
</dbReference>
<keyword evidence="2" id="KW-1185">Reference proteome</keyword>
<dbReference type="AlphaFoldDB" id="A0A4Q2RFN5"/>
<evidence type="ECO:0000313" key="1">
    <source>
        <dbReference type="EMBL" id="RYB04392.1"/>
    </source>
</evidence>
<reference evidence="1 2" key="2">
    <citation type="submission" date="2019-02" db="EMBL/GenBank/DDBJ databases">
        <title>'Lichenibacterium ramalinii' gen. nov. sp. nov., 'Lichenibacterium minor' gen. nov. sp. nov.</title>
        <authorList>
            <person name="Pankratov T."/>
        </authorList>
    </citation>
    <scope>NUCLEOTIDE SEQUENCE [LARGE SCALE GENOMIC DNA]</scope>
    <source>
        <strain evidence="1 2">RmlP001</strain>
    </source>
</reference>
<dbReference type="InterPro" id="IPR012863">
    <property type="entry name" value="DUF1636"/>
</dbReference>
<protein>
    <submittedName>
        <fullName evidence="1">DUF1636 domain-containing protein</fullName>
    </submittedName>
</protein>
<name>A0A4Q2RFN5_9HYPH</name>
<sequence length="133" mass="13908">MQDTGSTSPPAVTTIHVCVTCRSEGETDPVRAGRRLHDALAAEFGADPAVALVPVECLSACRRPCTVSFAAPGKWTYVYADMPAEGTAPVVAEAARLYAATPDGLIPWKLRADPIKRGVVARVPPLPIAGQTA</sequence>
<accession>A0A4Q2RFN5</accession>
<reference evidence="1 2" key="1">
    <citation type="submission" date="2018-09" db="EMBL/GenBank/DDBJ databases">
        <authorList>
            <person name="Grouzdev D.S."/>
            <person name="Krutkina M.S."/>
        </authorList>
    </citation>
    <scope>NUCLEOTIDE SEQUENCE [LARGE SCALE GENOMIC DNA]</scope>
    <source>
        <strain evidence="1 2">RmlP001</strain>
    </source>
</reference>
<dbReference type="CDD" id="cd02980">
    <property type="entry name" value="TRX_Fd_family"/>
    <property type="match status" value="1"/>
</dbReference>